<proteinExistence type="predicted"/>
<dbReference type="AlphaFoldDB" id="A0ABD6C5V6"/>
<accession>A0ABD6C5V6</accession>
<keyword evidence="3" id="KW-1185">Reference proteome</keyword>
<protein>
    <submittedName>
        <fullName evidence="2">Uncharacterized protein</fullName>
    </submittedName>
</protein>
<sequence length="50" mass="5290">MANEFDEVMTAFADEMEAFEERMRAVSDALSKHEADGPDATAPGSPAAGD</sequence>
<feature type="region of interest" description="Disordered" evidence="1">
    <location>
        <begin position="27"/>
        <end position="50"/>
    </location>
</feature>
<name>A0ABD6C5V6_9EURY</name>
<dbReference type="EMBL" id="JBHUDJ010000001">
    <property type="protein sequence ID" value="MFD1585516.1"/>
    <property type="molecule type" value="Genomic_DNA"/>
</dbReference>
<gene>
    <name evidence="2" type="ORF">ACFR9U_00865</name>
</gene>
<comment type="caution">
    <text evidence="2">The sequence shown here is derived from an EMBL/GenBank/DDBJ whole genome shotgun (WGS) entry which is preliminary data.</text>
</comment>
<evidence type="ECO:0000313" key="2">
    <source>
        <dbReference type="EMBL" id="MFD1585516.1"/>
    </source>
</evidence>
<organism evidence="2 3">
    <name type="scientific">Halorientalis brevis</name>
    <dbReference type="NCBI Taxonomy" id="1126241"/>
    <lineage>
        <taxon>Archaea</taxon>
        <taxon>Methanobacteriati</taxon>
        <taxon>Methanobacteriota</taxon>
        <taxon>Stenosarchaea group</taxon>
        <taxon>Halobacteria</taxon>
        <taxon>Halobacteriales</taxon>
        <taxon>Haloarculaceae</taxon>
        <taxon>Halorientalis</taxon>
    </lineage>
</organism>
<dbReference type="RefSeq" id="WP_247377945.1">
    <property type="nucleotide sequence ID" value="NZ_JALLGV010000004.1"/>
</dbReference>
<dbReference type="Proteomes" id="UP001597119">
    <property type="component" value="Unassembled WGS sequence"/>
</dbReference>
<reference evidence="2 3" key="1">
    <citation type="journal article" date="2019" name="Int. J. Syst. Evol. Microbiol.">
        <title>The Global Catalogue of Microorganisms (GCM) 10K type strain sequencing project: providing services to taxonomists for standard genome sequencing and annotation.</title>
        <authorList>
            <consortium name="The Broad Institute Genomics Platform"/>
            <consortium name="The Broad Institute Genome Sequencing Center for Infectious Disease"/>
            <person name="Wu L."/>
            <person name="Ma J."/>
        </authorList>
    </citation>
    <scope>NUCLEOTIDE SEQUENCE [LARGE SCALE GENOMIC DNA]</scope>
    <source>
        <strain evidence="2 3">CGMCC 1.12125</strain>
    </source>
</reference>
<evidence type="ECO:0000256" key="1">
    <source>
        <dbReference type="SAM" id="MobiDB-lite"/>
    </source>
</evidence>
<feature type="compositionally biased region" description="Basic and acidic residues" evidence="1">
    <location>
        <begin position="27"/>
        <end position="36"/>
    </location>
</feature>
<evidence type="ECO:0000313" key="3">
    <source>
        <dbReference type="Proteomes" id="UP001597119"/>
    </source>
</evidence>